<evidence type="ECO:0000256" key="1">
    <source>
        <dbReference type="SAM" id="Phobius"/>
    </source>
</evidence>
<gene>
    <name evidence="3" type="ORF">A2755_00260</name>
</gene>
<dbReference type="AlphaFoldDB" id="A0A1F8DXK3"/>
<feature type="transmembrane region" description="Helical" evidence="1">
    <location>
        <begin position="30"/>
        <end position="48"/>
    </location>
</feature>
<organism evidence="3 4">
    <name type="scientific">Candidatus Wolfebacteria bacterium RIFCSPHIGHO2_01_FULL_48_22</name>
    <dbReference type="NCBI Taxonomy" id="1802555"/>
    <lineage>
        <taxon>Bacteria</taxon>
        <taxon>Candidatus Wolfeibacteriota</taxon>
    </lineage>
</organism>
<protein>
    <recommendedName>
        <fullName evidence="2">YdbS-like PH domain-containing protein</fullName>
    </recommendedName>
</protein>
<feature type="transmembrane region" description="Helical" evidence="1">
    <location>
        <begin position="7"/>
        <end position="24"/>
    </location>
</feature>
<name>A0A1F8DXK3_9BACT</name>
<reference evidence="3 4" key="1">
    <citation type="journal article" date="2016" name="Nat. Commun.">
        <title>Thousands of microbial genomes shed light on interconnected biogeochemical processes in an aquifer system.</title>
        <authorList>
            <person name="Anantharaman K."/>
            <person name="Brown C.T."/>
            <person name="Hug L.A."/>
            <person name="Sharon I."/>
            <person name="Castelle C.J."/>
            <person name="Probst A.J."/>
            <person name="Thomas B.C."/>
            <person name="Singh A."/>
            <person name="Wilkins M.J."/>
            <person name="Karaoz U."/>
            <person name="Brodie E.L."/>
            <person name="Williams K.H."/>
            <person name="Hubbard S.S."/>
            <person name="Banfield J.F."/>
        </authorList>
    </citation>
    <scope>NUCLEOTIDE SEQUENCE [LARGE SCALE GENOMIC DNA]</scope>
</reference>
<comment type="caution">
    <text evidence="3">The sequence shown here is derived from an EMBL/GenBank/DDBJ whole genome shotgun (WGS) entry which is preliminary data.</text>
</comment>
<keyword evidence="1" id="KW-1133">Transmembrane helix</keyword>
<evidence type="ECO:0000313" key="4">
    <source>
        <dbReference type="Proteomes" id="UP000177029"/>
    </source>
</evidence>
<dbReference type="STRING" id="1802555.A2755_00260"/>
<sequence length="149" mass="16793">MYLLLARIPLYALLFAVLFIIFQNLHIDPFFLSILYIALAACFLHGVIRRRYSVFTLNDTHLTVAGGMLFHSVDHVQYRNITSISVSQNHVERLLGLKKISISPIKGRFSESSASYACIDRKKGVYILIVSAVFADACAEAIRHKLHAL</sequence>
<dbReference type="InterPro" id="IPR005182">
    <property type="entry name" value="YdbS-like_PH"/>
</dbReference>
<dbReference type="Pfam" id="PF03703">
    <property type="entry name" value="bPH_2"/>
    <property type="match status" value="1"/>
</dbReference>
<keyword evidence="1" id="KW-0812">Transmembrane</keyword>
<dbReference type="Proteomes" id="UP000177029">
    <property type="component" value="Unassembled WGS sequence"/>
</dbReference>
<proteinExistence type="predicted"/>
<evidence type="ECO:0000313" key="3">
    <source>
        <dbReference type="EMBL" id="OGM92515.1"/>
    </source>
</evidence>
<dbReference type="EMBL" id="MGIP01000001">
    <property type="protein sequence ID" value="OGM92515.1"/>
    <property type="molecule type" value="Genomic_DNA"/>
</dbReference>
<keyword evidence="1" id="KW-0472">Membrane</keyword>
<feature type="domain" description="YdbS-like PH" evidence="2">
    <location>
        <begin position="51"/>
        <end position="103"/>
    </location>
</feature>
<accession>A0A1F8DXK3</accession>
<evidence type="ECO:0000259" key="2">
    <source>
        <dbReference type="Pfam" id="PF03703"/>
    </source>
</evidence>